<dbReference type="PANTHER" id="PTHR42971:SF1">
    <property type="entry name" value="TRNA (CYTIDINE(34)-2'-O)-METHYLTRANSFERASE"/>
    <property type="match status" value="1"/>
</dbReference>
<feature type="binding site" evidence="6 7">
    <location>
        <position position="118"/>
    </location>
    <ligand>
        <name>S-adenosyl-L-methionine</name>
        <dbReference type="ChEBI" id="CHEBI:59789"/>
    </ligand>
</feature>
<dbReference type="AlphaFoldDB" id="A0A1T4WHX9"/>
<comment type="catalytic activity">
    <reaction evidence="6">
        <text>5-carboxymethylaminomethyluridine(34) in tRNA(Leu) + S-adenosyl-L-methionine = 5-carboxymethylaminomethyl-2'-O-methyluridine(34) in tRNA(Leu) + S-adenosyl-L-homocysteine + H(+)</text>
        <dbReference type="Rhea" id="RHEA:43088"/>
        <dbReference type="Rhea" id="RHEA-COMP:10333"/>
        <dbReference type="Rhea" id="RHEA-COMP:10334"/>
        <dbReference type="ChEBI" id="CHEBI:15378"/>
        <dbReference type="ChEBI" id="CHEBI:57856"/>
        <dbReference type="ChEBI" id="CHEBI:59789"/>
        <dbReference type="ChEBI" id="CHEBI:74508"/>
        <dbReference type="ChEBI" id="CHEBI:74511"/>
        <dbReference type="EC" id="2.1.1.207"/>
    </reaction>
</comment>
<dbReference type="Gene3D" id="3.40.1280.10">
    <property type="match status" value="1"/>
</dbReference>
<evidence type="ECO:0000256" key="6">
    <source>
        <dbReference type="HAMAP-Rule" id="MF_01885"/>
    </source>
</evidence>
<dbReference type="HAMAP" id="MF_01885">
    <property type="entry name" value="tRNA_methyltr_TrmL"/>
    <property type="match status" value="1"/>
</dbReference>
<keyword evidence="5 6" id="KW-0819">tRNA processing</keyword>
<dbReference type="EC" id="2.1.1.207" evidence="6"/>
<dbReference type="GO" id="GO:0141102">
    <property type="term" value="F:tRNA (5-carboxymethylaminomethyluridine(34)-2'-O)-methyltransferase activity"/>
    <property type="evidence" value="ECO:0007669"/>
    <property type="project" value="RHEA"/>
</dbReference>
<dbReference type="GO" id="GO:0002130">
    <property type="term" value="P:wobble position ribose methylation"/>
    <property type="evidence" value="ECO:0007669"/>
    <property type="project" value="TreeGrafter"/>
</dbReference>
<dbReference type="GO" id="GO:0141098">
    <property type="term" value="F:tRNA (cytidine(34)-2'-O)-methyltransferase activity"/>
    <property type="evidence" value="ECO:0007669"/>
    <property type="project" value="RHEA"/>
</dbReference>
<evidence type="ECO:0000256" key="4">
    <source>
        <dbReference type="ARBA" id="ARBA00022691"/>
    </source>
</evidence>
<evidence type="ECO:0000313" key="10">
    <source>
        <dbReference type="Proteomes" id="UP000190027"/>
    </source>
</evidence>
<evidence type="ECO:0000256" key="2">
    <source>
        <dbReference type="ARBA" id="ARBA00022603"/>
    </source>
</evidence>
<accession>A0A1T4WHX9</accession>
<dbReference type="GO" id="GO:0005737">
    <property type="term" value="C:cytoplasm"/>
    <property type="evidence" value="ECO:0007669"/>
    <property type="project" value="UniProtKB-SubCell"/>
</dbReference>
<comment type="similarity">
    <text evidence="6">Belongs to the class IV-like SAM-binding methyltransferase superfamily. RNA methyltransferase TrmH family. TrmL subfamily.</text>
</comment>
<keyword evidence="3 6" id="KW-0808">Transferase</keyword>
<keyword evidence="2 6" id="KW-0489">Methyltransferase</keyword>
<comment type="caution">
    <text evidence="6">Lacks conserved residue(s) required for the propagation of feature annotation.</text>
</comment>
<feature type="binding site" evidence="6 7">
    <location>
        <position position="126"/>
    </location>
    <ligand>
        <name>S-adenosyl-L-methionine</name>
        <dbReference type="ChEBI" id="CHEBI:59789"/>
    </ligand>
</feature>
<dbReference type="InterPro" id="IPR001537">
    <property type="entry name" value="SpoU_MeTrfase"/>
</dbReference>
<dbReference type="EMBL" id="FUYC01000003">
    <property type="protein sequence ID" value="SKA76797.1"/>
    <property type="molecule type" value="Genomic_DNA"/>
</dbReference>
<dbReference type="RefSeq" id="WP_078716460.1">
    <property type="nucleotide sequence ID" value="NZ_FUYC01000003.1"/>
</dbReference>
<feature type="binding site" evidence="6 7">
    <location>
        <position position="98"/>
    </location>
    <ligand>
        <name>S-adenosyl-L-methionine</name>
        <dbReference type="ChEBI" id="CHEBI:59789"/>
    </ligand>
</feature>
<dbReference type="STRING" id="1121449.SAMN02745704_00876"/>
<dbReference type="PIRSF" id="PIRSF029256">
    <property type="entry name" value="SpoU_TrmH_prd"/>
    <property type="match status" value="1"/>
</dbReference>
<dbReference type="GO" id="GO:0003723">
    <property type="term" value="F:RNA binding"/>
    <property type="evidence" value="ECO:0007669"/>
    <property type="project" value="InterPro"/>
</dbReference>
<dbReference type="InterPro" id="IPR029026">
    <property type="entry name" value="tRNA_m1G_MTases_N"/>
</dbReference>
<organism evidence="9 10">
    <name type="scientific">Paucidesulfovibrio gracilis DSM 16080</name>
    <dbReference type="NCBI Taxonomy" id="1121449"/>
    <lineage>
        <taxon>Bacteria</taxon>
        <taxon>Pseudomonadati</taxon>
        <taxon>Thermodesulfobacteriota</taxon>
        <taxon>Desulfovibrionia</taxon>
        <taxon>Desulfovibrionales</taxon>
        <taxon>Desulfovibrionaceae</taxon>
        <taxon>Paucidesulfovibrio</taxon>
    </lineage>
</organism>
<dbReference type="CDD" id="cd18094">
    <property type="entry name" value="SpoU-like_TrmL"/>
    <property type="match status" value="1"/>
</dbReference>
<dbReference type="Pfam" id="PF00588">
    <property type="entry name" value="SpoU_methylase"/>
    <property type="match status" value="1"/>
</dbReference>
<evidence type="ECO:0000256" key="5">
    <source>
        <dbReference type="ARBA" id="ARBA00022694"/>
    </source>
</evidence>
<protein>
    <recommendedName>
        <fullName evidence="6">Putative tRNA (cytidine(34)-2'-O)-methyltransferase</fullName>
        <ecNumber evidence="6">2.1.1.207</ecNumber>
    </recommendedName>
    <alternativeName>
        <fullName evidence="6">tRNA (cytidine/uridine-2'-O-)-methyltransferase</fullName>
    </alternativeName>
</protein>
<feature type="domain" description="tRNA/rRNA methyltransferase SpoU type" evidence="8">
    <location>
        <begin position="2"/>
        <end position="138"/>
    </location>
</feature>
<comment type="subcellular location">
    <subcellularLocation>
        <location evidence="6">Cytoplasm</location>
    </subcellularLocation>
</comment>
<evidence type="ECO:0000256" key="3">
    <source>
        <dbReference type="ARBA" id="ARBA00022679"/>
    </source>
</evidence>
<comment type="function">
    <text evidence="6">Could methylate the ribose at the nucleotide 34 wobble position in tRNA.</text>
</comment>
<evidence type="ECO:0000259" key="8">
    <source>
        <dbReference type="Pfam" id="PF00588"/>
    </source>
</evidence>
<dbReference type="SUPFAM" id="SSF75217">
    <property type="entry name" value="alpha/beta knot"/>
    <property type="match status" value="1"/>
</dbReference>
<comment type="catalytic activity">
    <reaction evidence="6">
        <text>cytidine(34) in tRNA + S-adenosyl-L-methionine = 2'-O-methylcytidine(34) in tRNA + S-adenosyl-L-homocysteine + H(+)</text>
        <dbReference type="Rhea" id="RHEA:43084"/>
        <dbReference type="Rhea" id="RHEA-COMP:10331"/>
        <dbReference type="Rhea" id="RHEA-COMP:10332"/>
        <dbReference type="ChEBI" id="CHEBI:15378"/>
        <dbReference type="ChEBI" id="CHEBI:57856"/>
        <dbReference type="ChEBI" id="CHEBI:59789"/>
        <dbReference type="ChEBI" id="CHEBI:74495"/>
        <dbReference type="ChEBI" id="CHEBI:82748"/>
        <dbReference type="EC" id="2.1.1.207"/>
    </reaction>
</comment>
<keyword evidence="1 6" id="KW-0963">Cytoplasm</keyword>
<name>A0A1T4WHX9_9BACT</name>
<evidence type="ECO:0000313" key="9">
    <source>
        <dbReference type="EMBL" id="SKA76797.1"/>
    </source>
</evidence>
<dbReference type="OrthoDB" id="9789043at2"/>
<dbReference type="FunFam" id="3.40.1280.10:FF:000002">
    <property type="entry name" value="Peptidylprolyl isomerase"/>
    <property type="match status" value="1"/>
</dbReference>
<dbReference type="GO" id="GO:0042802">
    <property type="term" value="F:identical protein binding"/>
    <property type="evidence" value="ECO:0007669"/>
    <property type="project" value="UniProtKB-ARBA"/>
</dbReference>
<gene>
    <name evidence="9" type="ORF">SAMN02745704_00876</name>
</gene>
<proteinExistence type="inferred from homology"/>
<evidence type="ECO:0000256" key="7">
    <source>
        <dbReference type="PIRSR" id="PIRSR029256-1"/>
    </source>
</evidence>
<dbReference type="InterPro" id="IPR016914">
    <property type="entry name" value="TrmL"/>
</dbReference>
<keyword evidence="4 6" id="KW-0949">S-adenosyl-L-methionine</keyword>
<keyword evidence="10" id="KW-1185">Reference proteome</keyword>
<reference evidence="9 10" key="1">
    <citation type="submission" date="2017-02" db="EMBL/GenBank/DDBJ databases">
        <authorList>
            <person name="Peterson S.W."/>
        </authorList>
    </citation>
    <scope>NUCLEOTIDE SEQUENCE [LARGE SCALE GENOMIC DNA]</scope>
    <source>
        <strain evidence="9 10">DSM 16080</strain>
    </source>
</reference>
<sequence length="150" mass="16300">MQIALYQPQIPPNTGNVARLCAATDTPLHLIGPLGFSLDDRYLKRAGLDYWPKVRLTVHENWEAFLASSPGRLIGTSARAGTAYHAFDYAPEDCLLLGPEAVGLPIQALQHTSQCVRIPTTDNVRSLNLATSAGILLYEALRSCNLLPGM</sequence>
<dbReference type="PANTHER" id="PTHR42971">
    <property type="entry name" value="TRNA (CYTIDINE(34)-2'-O)-METHYLTRANSFERASE"/>
    <property type="match status" value="1"/>
</dbReference>
<dbReference type="Proteomes" id="UP000190027">
    <property type="component" value="Unassembled WGS sequence"/>
</dbReference>
<evidence type="ECO:0000256" key="1">
    <source>
        <dbReference type="ARBA" id="ARBA00022490"/>
    </source>
</evidence>
<dbReference type="InterPro" id="IPR029028">
    <property type="entry name" value="Alpha/beta_knot_MTases"/>
</dbReference>